<feature type="compositionally biased region" description="Polar residues" evidence="3">
    <location>
        <begin position="36"/>
        <end position="45"/>
    </location>
</feature>
<dbReference type="PROSITE" id="PS50003">
    <property type="entry name" value="PH_DOMAIN"/>
    <property type="match status" value="1"/>
</dbReference>
<accession>A0A4P9XQW4</accession>
<evidence type="ECO:0000256" key="1">
    <source>
        <dbReference type="ARBA" id="ARBA00022618"/>
    </source>
</evidence>
<dbReference type="GO" id="GO:0005525">
    <property type="term" value="F:GTP binding"/>
    <property type="evidence" value="ECO:0007669"/>
    <property type="project" value="TreeGrafter"/>
</dbReference>
<dbReference type="PANTHER" id="PTHR36100">
    <property type="entry name" value="BUD SITE SELECTION PROTEIN 4"/>
    <property type="match status" value="1"/>
</dbReference>
<dbReference type="STRING" id="78915.A0A4P9XQW4"/>
<feature type="domain" description="PH" evidence="4">
    <location>
        <begin position="552"/>
        <end position="654"/>
    </location>
</feature>
<organism evidence="5 6">
    <name type="scientific">Thamnocephalis sphaerospora</name>
    <dbReference type="NCBI Taxonomy" id="78915"/>
    <lineage>
        <taxon>Eukaryota</taxon>
        <taxon>Fungi</taxon>
        <taxon>Fungi incertae sedis</taxon>
        <taxon>Zoopagomycota</taxon>
        <taxon>Zoopagomycotina</taxon>
        <taxon>Zoopagomycetes</taxon>
        <taxon>Zoopagales</taxon>
        <taxon>Sigmoideomycetaceae</taxon>
        <taxon>Thamnocephalis</taxon>
    </lineage>
</organism>
<dbReference type="PANTHER" id="PTHR36100:SF1">
    <property type="entry name" value="BUD SITE SELECTION PROTEIN 4"/>
    <property type="match status" value="1"/>
</dbReference>
<name>A0A4P9XQW4_9FUNG</name>
<dbReference type="Proteomes" id="UP000271241">
    <property type="component" value="Unassembled WGS sequence"/>
</dbReference>
<gene>
    <name evidence="5" type="ORF">THASP1DRAFT_30496</name>
</gene>
<keyword evidence="1" id="KW-0132">Cell division</keyword>
<evidence type="ECO:0000313" key="5">
    <source>
        <dbReference type="EMBL" id="RKP07700.1"/>
    </source>
</evidence>
<evidence type="ECO:0000256" key="2">
    <source>
        <dbReference type="ARBA" id="ARBA00023306"/>
    </source>
</evidence>
<evidence type="ECO:0000256" key="3">
    <source>
        <dbReference type="SAM" id="MobiDB-lite"/>
    </source>
</evidence>
<dbReference type="AlphaFoldDB" id="A0A4P9XQW4"/>
<dbReference type="Gene3D" id="2.30.29.30">
    <property type="entry name" value="Pleckstrin-homology domain (PH domain)/Phosphotyrosine-binding domain (PTB)"/>
    <property type="match status" value="1"/>
</dbReference>
<dbReference type="SMART" id="SM00233">
    <property type="entry name" value="PH"/>
    <property type="match status" value="1"/>
</dbReference>
<evidence type="ECO:0000313" key="6">
    <source>
        <dbReference type="Proteomes" id="UP000271241"/>
    </source>
</evidence>
<feature type="region of interest" description="Disordered" evidence="3">
    <location>
        <begin position="1"/>
        <end position="54"/>
    </location>
</feature>
<dbReference type="SUPFAM" id="SSF50729">
    <property type="entry name" value="PH domain-like"/>
    <property type="match status" value="1"/>
</dbReference>
<dbReference type="InterPro" id="IPR001849">
    <property type="entry name" value="PH_domain"/>
</dbReference>
<feature type="compositionally biased region" description="Basic residues" evidence="3">
    <location>
        <begin position="15"/>
        <end position="32"/>
    </location>
</feature>
<dbReference type="EMBL" id="KZ992684">
    <property type="protein sequence ID" value="RKP07700.1"/>
    <property type="molecule type" value="Genomic_DNA"/>
</dbReference>
<dbReference type="InterPro" id="IPR052007">
    <property type="entry name" value="Bud4"/>
</dbReference>
<protein>
    <recommendedName>
        <fullName evidence="4">PH domain-containing protein</fullName>
    </recommendedName>
</protein>
<dbReference type="InterPro" id="IPR011993">
    <property type="entry name" value="PH-like_dom_sf"/>
</dbReference>
<proteinExistence type="predicted"/>
<dbReference type="GO" id="GO:0051301">
    <property type="term" value="P:cell division"/>
    <property type="evidence" value="ECO:0007669"/>
    <property type="project" value="UniProtKB-KW"/>
</dbReference>
<reference evidence="6" key="1">
    <citation type="journal article" date="2018" name="Nat. Microbiol.">
        <title>Leveraging single-cell genomics to expand the fungal tree of life.</title>
        <authorList>
            <person name="Ahrendt S.R."/>
            <person name="Quandt C.A."/>
            <person name="Ciobanu D."/>
            <person name="Clum A."/>
            <person name="Salamov A."/>
            <person name="Andreopoulos B."/>
            <person name="Cheng J.F."/>
            <person name="Woyke T."/>
            <person name="Pelin A."/>
            <person name="Henrissat B."/>
            <person name="Reynolds N.K."/>
            <person name="Benny G.L."/>
            <person name="Smith M.E."/>
            <person name="James T.Y."/>
            <person name="Grigoriev I.V."/>
        </authorList>
    </citation>
    <scope>NUCLEOTIDE SEQUENCE [LARGE SCALE GENOMIC DNA]</scope>
    <source>
        <strain evidence="6">RSA 1356</strain>
    </source>
</reference>
<sequence length="683" mass="75608">MSSRAGGAARYLSRTSRKRPKIARVNARRRVSRASTPHTADTGSVDSRFGRRPSSPLLPNNILLDYASITDGSDAGDDVDAYYTSFPSDLLSSTDSGIDNDHSKRHHQWAEQVHSWHPRPVAPPKESLAQQPRPFSLATDTALSKRQAQGIRQDIRSLYECVADDVAARDGSLCHDSTCTASERSSTTASDVSSACDESSGSLTSLLCRSMAALEQLSSREAYDNQLPKAPTNASSFSSDAFRAIDEAMERAAESFYLLQLDDDADPGRDRQPYRLHTRNNGNIDLAYAARPLKCVRPWRGESALADNMRQRYNARVTTASNSNKELGCGRLYLKALQIEQIDPCLIIARRPSRMVHIEMRGTSDWPADKNIRKRGQHDKNTVPVFRSTCMPLASEIKLNESIVLEIPPHGSVLLTLNRAAAHECTTNAERDQRTQSVFIQSKRSLGQLFSGKTRSPKETNVCPRHAGVNGAHLQNTSQSVGECRVPADQLVPLCVTKYIWPLYVSGSSLECGRVVVQGIYLPPYCRIPEHKVPQTFDACQRIINEHHWHRRVLAEGILHQRGGGLTFWRRRHCRLVGAILQLSDPVTKTPVAQVNLRRLLAVVSTRGDLAAAVPNMGADDPFFLCFADGELELRADTLEGRMHWLGMLGALPNITIPPAHAWIEEALVAVESGGMGRVRQHR</sequence>
<keyword evidence="6" id="KW-1185">Reference proteome</keyword>
<dbReference type="OrthoDB" id="2123378at2759"/>
<keyword evidence="2" id="KW-0131">Cell cycle</keyword>
<evidence type="ECO:0000259" key="4">
    <source>
        <dbReference type="PROSITE" id="PS50003"/>
    </source>
</evidence>